<organism evidence="1 2">
    <name type="scientific">Paenibacillus darwinianus</name>
    <dbReference type="NCBI Taxonomy" id="1380763"/>
    <lineage>
        <taxon>Bacteria</taxon>
        <taxon>Bacillati</taxon>
        <taxon>Bacillota</taxon>
        <taxon>Bacilli</taxon>
        <taxon>Bacillales</taxon>
        <taxon>Paenibacillaceae</taxon>
        <taxon>Paenibacillus</taxon>
    </lineage>
</organism>
<name>A0A9W5S1S3_9BACL</name>
<keyword evidence="2" id="KW-1185">Reference proteome</keyword>
<comment type="caution">
    <text evidence="1">The sequence shown here is derived from an EMBL/GenBank/DDBJ whole genome shotgun (WGS) entry which is preliminary data.</text>
</comment>
<dbReference type="Proteomes" id="UP000053750">
    <property type="component" value="Unassembled WGS sequence"/>
</dbReference>
<gene>
    <name evidence="1" type="ORF">BG53_00460</name>
</gene>
<dbReference type="AlphaFoldDB" id="A0A9W5S1S3"/>
<reference evidence="1 2" key="1">
    <citation type="submission" date="2014-02" db="EMBL/GenBank/DDBJ databases">
        <title>Genome sequence of Paenibacillus darwinianus reveals adaptive mechanisms for survival in Antarctic soils.</title>
        <authorList>
            <person name="Dsouza M."/>
            <person name="Taylor M.W."/>
            <person name="Turner S.J."/>
            <person name="Aislabie J."/>
        </authorList>
    </citation>
    <scope>NUCLEOTIDE SEQUENCE [LARGE SCALE GENOMIC DNA]</scope>
    <source>
        <strain evidence="1 2">CE1</strain>
    </source>
</reference>
<protein>
    <submittedName>
        <fullName evidence="1">Uncharacterized protein</fullName>
    </submittedName>
</protein>
<sequence length="64" mass="7438">MVFDFPYRTRSTSDKDLLLLSDRCRSLPFIFLDKLRKYVRAAASGPQKTFVKPDPEAWLRTTNG</sequence>
<accession>A0A9W5S1S3</accession>
<evidence type="ECO:0000313" key="2">
    <source>
        <dbReference type="Proteomes" id="UP000053750"/>
    </source>
</evidence>
<evidence type="ECO:0000313" key="1">
    <source>
        <dbReference type="EMBL" id="EXX89172.1"/>
    </source>
</evidence>
<dbReference type="EMBL" id="JFHU01000105">
    <property type="protein sequence ID" value="EXX89172.1"/>
    <property type="molecule type" value="Genomic_DNA"/>
</dbReference>
<proteinExistence type="predicted"/>